<evidence type="ECO:0000256" key="4">
    <source>
        <dbReference type="ARBA" id="ARBA00022603"/>
    </source>
</evidence>
<accession>A0A7K3WMU4</accession>
<comment type="function">
    <text evidence="2">Catalyzes the formation of N(7)-methylguanine at position 46 (m7G46) in tRNA.</text>
</comment>
<evidence type="ECO:0000256" key="2">
    <source>
        <dbReference type="ARBA" id="ARBA00003015"/>
    </source>
</evidence>
<gene>
    <name evidence="8" type="primary">trmB</name>
    <name evidence="8" type="ORF">G3O08_05515</name>
</gene>
<dbReference type="EC" id="2.1.1.33" evidence="3"/>
<dbReference type="GO" id="GO:0043527">
    <property type="term" value="C:tRNA methyltransferase complex"/>
    <property type="evidence" value="ECO:0007669"/>
    <property type="project" value="TreeGrafter"/>
</dbReference>
<reference evidence="8 9" key="1">
    <citation type="submission" date="2020-02" db="EMBL/GenBank/DDBJ databases">
        <title>Out from the shadows clarifying the taxonomy of the family Cryomorphaceae and related taxa by utilizing the GTDB taxonomic framework.</title>
        <authorList>
            <person name="Bowman J.P."/>
        </authorList>
    </citation>
    <scope>NUCLEOTIDE SEQUENCE [LARGE SCALE GENOMIC DNA]</scope>
    <source>
        <strain evidence="8 9">QSSC 1-22</strain>
    </source>
</reference>
<keyword evidence="9" id="KW-1185">Reference proteome</keyword>
<dbReference type="RefSeq" id="WP_163283699.1">
    <property type="nucleotide sequence ID" value="NZ_JAAGVY010000007.1"/>
</dbReference>
<dbReference type="Gene3D" id="3.40.50.150">
    <property type="entry name" value="Vaccinia Virus protein VP39"/>
    <property type="match status" value="1"/>
</dbReference>
<dbReference type="PANTHER" id="PTHR23417">
    <property type="entry name" value="3-DEOXY-D-MANNO-OCTULOSONIC-ACID TRANSFERASE/TRNA GUANINE-N 7 - -METHYLTRANSFERASE"/>
    <property type="match status" value="1"/>
</dbReference>
<dbReference type="InterPro" id="IPR003358">
    <property type="entry name" value="tRNA_(Gua-N-7)_MeTrfase_Trmb"/>
</dbReference>
<proteinExistence type="predicted"/>
<organism evidence="8 9">
    <name type="scientific">Cryomorpha ignava</name>
    <dbReference type="NCBI Taxonomy" id="101383"/>
    <lineage>
        <taxon>Bacteria</taxon>
        <taxon>Pseudomonadati</taxon>
        <taxon>Bacteroidota</taxon>
        <taxon>Flavobacteriia</taxon>
        <taxon>Flavobacteriales</taxon>
        <taxon>Cryomorphaceae</taxon>
        <taxon>Cryomorpha</taxon>
    </lineage>
</organism>
<dbReference type="GO" id="GO:0008176">
    <property type="term" value="F:tRNA (guanine(46)-N7)-methyltransferase activity"/>
    <property type="evidence" value="ECO:0007669"/>
    <property type="project" value="UniProtKB-EC"/>
</dbReference>
<dbReference type="SUPFAM" id="SSF53335">
    <property type="entry name" value="S-adenosyl-L-methionine-dependent methyltransferases"/>
    <property type="match status" value="1"/>
</dbReference>
<evidence type="ECO:0000313" key="8">
    <source>
        <dbReference type="EMBL" id="NEN22956.1"/>
    </source>
</evidence>
<evidence type="ECO:0000256" key="5">
    <source>
        <dbReference type="ARBA" id="ARBA00022679"/>
    </source>
</evidence>
<evidence type="ECO:0000256" key="7">
    <source>
        <dbReference type="ARBA" id="ARBA00022694"/>
    </source>
</evidence>
<sequence>MAKKKLQRFAEMKAFDCVFEPENDVMTGGDFHMKGRWHSDYFGNRNPITLELGCGKGEYTIALAGMYPKRNFIGIDIKGARLWRGAKTVDQSGMDNVAFLRMKVEFISNFFAPGEVQDIWLTFSDPQILDHKGTKRLSAQSFLDRYAKILARDGNIHVKTDSNFLYDATLKAIEKGAHKLLTHSNDIYGSGFSDFTLAQREILGVRTFYEGKFLAKKENINYIHFQLNEQAHQT</sequence>
<evidence type="ECO:0000313" key="9">
    <source>
        <dbReference type="Proteomes" id="UP000486602"/>
    </source>
</evidence>
<comment type="caution">
    <text evidence="8">The sequence shown here is derived from an EMBL/GenBank/DDBJ whole genome shotgun (WGS) entry which is preliminary data.</text>
</comment>
<dbReference type="Proteomes" id="UP000486602">
    <property type="component" value="Unassembled WGS sequence"/>
</dbReference>
<dbReference type="NCBIfam" id="NF001080">
    <property type="entry name" value="PRK00121.2-2"/>
    <property type="match status" value="1"/>
</dbReference>
<evidence type="ECO:0000256" key="3">
    <source>
        <dbReference type="ARBA" id="ARBA00011977"/>
    </source>
</evidence>
<protein>
    <recommendedName>
        <fullName evidence="3">tRNA (guanine(46)-N(7))-methyltransferase</fullName>
        <ecNumber evidence="3">2.1.1.33</ecNumber>
    </recommendedName>
</protein>
<dbReference type="InterPro" id="IPR029063">
    <property type="entry name" value="SAM-dependent_MTases_sf"/>
</dbReference>
<evidence type="ECO:0000256" key="6">
    <source>
        <dbReference type="ARBA" id="ARBA00022691"/>
    </source>
</evidence>
<comment type="catalytic activity">
    <reaction evidence="1">
        <text>guanosine(46) in tRNA + S-adenosyl-L-methionine = N(7)-methylguanosine(46) in tRNA + S-adenosyl-L-homocysteine</text>
        <dbReference type="Rhea" id="RHEA:42708"/>
        <dbReference type="Rhea" id="RHEA-COMP:10188"/>
        <dbReference type="Rhea" id="RHEA-COMP:10189"/>
        <dbReference type="ChEBI" id="CHEBI:57856"/>
        <dbReference type="ChEBI" id="CHEBI:59789"/>
        <dbReference type="ChEBI" id="CHEBI:74269"/>
        <dbReference type="ChEBI" id="CHEBI:74480"/>
        <dbReference type="EC" id="2.1.1.33"/>
    </reaction>
</comment>
<keyword evidence="4 8" id="KW-0489">Methyltransferase</keyword>
<evidence type="ECO:0000256" key="1">
    <source>
        <dbReference type="ARBA" id="ARBA00000142"/>
    </source>
</evidence>
<name>A0A7K3WMU4_9FLAO</name>
<keyword evidence="6" id="KW-0949">S-adenosyl-L-methionine</keyword>
<dbReference type="AlphaFoldDB" id="A0A7K3WMU4"/>
<dbReference type="EMBL" id="JAAGVY010000007">
    <property type="protein sequence ID" value="NEN22956.1"/>
    <property type="molecule type" value="Genomic_DNA"/>
</dbReference>
<keyword evidence="7" id="KW-0819">tRNA processing</keyword>
<dbReference type="PANTHER" id="PTHR23417:SF14">
    <property type="entry name" value="PENTACOTRIPEPTIDE-REPEAT REGION OF PRORP DOMAIN-CONTAINING PROTEIN"/>
    <property type="match status" value="1"/>
</dbReference>
<dbReference type="PROSITE" id="PS51625">
    <property type="entry name" value="SAM_MT_TRMB"/>
    <property type="match status" value="1"/>
</dbReference>
<dbReference type="Pfam" id="PF02390">
    <property type="entry name" value="Methyltransf_4"/>
    <property type="match status" value="1"/>
</dbReference>
<keyword evidence="5 8" id="KW-0808">Transferase</keyword>